<reference evidence="8" key="1">
    <citation type="submission" date="2023-12" db="EMBL/GenBank/DDBJ databases">
        <title>Genome assembly of Anisodus tanguticus.</title>
        <authorList>
            <person name="Wang Y.-J."/>
        </authorList>
    </citation>
    <scope>NUCLEOTIDE SEQUENCE</scope>
    <source>
        <strain evidence="8">KB-2021</strain>
        <tissue evidence="8">Leaf</tissue>
    </source>
</reference>
<dbReference type="Pfam" id="PF00082">
    <property type="entry name" value="Peptidase_S8"/>
    <property type="match status" value="1"/>
</dbReference>
<dbReference type="InterPro" id="IPR003137">
    <property type="entry name" value="PA_domain"/>
</dbReference>
<evidence type="ECO:0000313" key="8">
    <source>
        <dbReference type="EMBL" id="KAK4338342.1"/>
    </source>
</evidence>
<dbReference type="GO" id="GO:0004252">
    <property type="term" value="F:serine-type endopeptidase activity"/>
    <property type="evidence" value="ECO:0007669"/>
    <property type="project" value="InterPro"/>
</dbReference>
<evidence type="ECO:0000259" key="6">
    <source>
        <dbReference type="Pfam" id="PF00082"/>
    </source>
</evidence>
<keyword evidence="9" id="KW-1185">Reference proteome</keyword>
<accession>A0AAE1QUE3</accession>
<dbReference type="FunFam" id="3.50.30.30:FF:000005">
    <property type="entry name" value="subtilisin-like protease SBT1.5"/>
    <property type="match status" value="1"/>
</dbReference>
<dbReference type="InterPro" id="IPR045051">
    <property type="entry name" value="SBT"/>
</dbReference>
<dbReference type="AlphaFoldDB" id="A0AAE1QUE3"/>
<keyword evidence="2" id="KW-0645">Protease</keyword>
<evidence type="ECO:0000256" key="1">
    <source>
        <dbReference type="ARBA" id="ARBA00011073"/>
    </source>
</evidence>
<sequence length="302" mass="31766">MEQKDGFVAARVEKTLALHTIHTPNFLGLYQNMGFWKESNYGMGVIIGLLDTGINPGHPSFSDDNMPPPPAKWKGNCEFTGNVTCNKKLIDARNFVRGSTNPPFEEGGHGTLTASVAAGNFVDDANVFANANGTDAGMAPLAHIAIASAGNDGPLGATLSNVAPWILTVGTSTHDRKIVATAVLGNGQEYDGELVFHPMDFPHTLLPLVYPGLLNQEAALCSSGSLNSADVKGKIVVCDKGRGHVARLEKGQTVKDAGGTVMILVNLEIDGDSTLADAHVLPATHMGYTAGEKIKAYINTTS</sequence>
<protein>
    <submittedName>
        <fullName evidence="8">Uncharacterized protein</fullName>
    </submittedName>
</protein>
<keyword evidence="5" id="KW-0720">Serine protease</keyword>
<dbReference type="InterPro" id="IPR015500">
    <property type="entry name" value="Peptidase_S8_subtilisin-rel"/>
</dbReference>
<evidence type="ECO:0000256" key="2">
    <source>
        <dbReference type="ARBA" id="ARBA00022670"/>
    </source>
</evidence>
<proteinExistence type="inferred from homology"/>
<dbReference type="GO" id="GO:0006508">
    <property type="term" value="P:proteolysis"/>
    <property type="evidence" value="ECO:0007669"/>
    <property type="project" value="UniProtKB-KW"/>
</dbReference>
<dbReference type="InterPro" id="IPR023827">
    <property type="entry name" value="Peptidase_S8_Asp-AS"/>
</dbReference>
<dbReference type="InterPro" id="IPR000209">
    <property type="entry name" value="Peptidase_S8/S53_dom"/>
</dbReference>
<dbReference type="Pfam" id="PF02225">
    <property type="entry name" value="PA"/>
    <property type="match status" value="1"/>
</dbReference>
<evidence type="ECO:0000256" key="4">
    <source>
        <dbReference type="ARBA" id="ARBA00022801"/>
    </source>
</evidence>
<dbReference type="EMBL" id="JAVYJV010000024">
    <property type="protein sequence ID" value="KAK4338342.1"/>
    <property type="molecule type" value="Genomic_DNA"/>
</dbReference>
<feature type="domain" description="Peptidase S8/S53" evidence="6">
    <location>
        <begin position="42"/>
        <end position="158"/>
    </location>
</feature>
<evidence type="ECO:0000256" key="3">
    <source>
        <dbReference type="ARBA" id="ARBA00022729"/>
    </source>
</evidence>
<comment type="caution">
    <text evidence="8">The sequence shown here is derived from an EMBL/GenBank/DDBJ whole genome shotgun (WGS) entry which is preliminary data.</text>
</comment>
<gene>
    <name evidence="8" type="ORF">RND71_042829</name>
</gene>
<keyword evidence="4" id="KW-0378">Hydrolase</keyword>
<dbReference type="CDD" id="cd02120">
    <property type="entry name" value="PA_subtilisin_like"/>
    <property type="match status" value="1"/>
</dbReference>
<keyword evidence="3" id="KW-0732">Signal</keyword>
<dbReference type="InterPro" id="IPR036852">
    <property type="entry name" value="Peptidase_S8/S53_dom_sf"/>
</dbReference>
<dbReference type="Gene3D" id="3.50.30.30">
    <property type="match status" value="1"/>
</dbReference>
<feature type="domain" description="PA" evidence="7">
    <location>
        <begin position="206"/>
        <end position="294"/>
    </location>
</feature>
<name>A0AAE1QUE3_9SOLA</name>
<dbReference type="Gene3D" id="3.40.50.200">
    <property type="entry name" value="Peptidase S8/S53 domain"/>
    <property type="match status" value="1"/>
</dbReference>
<dbReference type="PROSITE" id="PS00136">
    <property type="entry name" value="SUBTILASE_ASP"/>
    <property type="match status" value="1"/>
</dbReference>
<comment type="similarity">
    <text evidence="1">Belongs to the peptidase S8 family.</text>
</comment>
<dbReference type="PRINTS" id="PR00723">
    <property type="entry name" value="SUBTILISIN"/>
</dbReference>
<evidence type="ECO:0000256" key="5">
    <source>
        <dbReference type="ARBA" id="ARBA00022825"/>
    </source>
</evidence>
<dbReference type="PANTHER" id="PTHR10795">
    <property type="entry name" value="PROPROTEIN CONVERTASE SUBTILISIN/KEXIN"/>
    <property type="match status" value="1"/>
</dbReference>
<organism evidence="8 9">
    <name type="scientific">Anisodus tanguticus</name>
    <dbReference type="NCBI Taxonomy" id="243964"/>
    <lineage>
        <taxon>Eukaryota</taxon>
        <taxon>Viridiplantae</taxon>
        <taxon>Streptophyta</taxon>
        <taxon>Embryophyta</taxon>
        <taxon>Tracheophyta</taxon>
        <taxon>Spermatophyta</taxon>
        <taxon>Magnoliopsida</taxon>
        <taxon>eudicotyledons</taxon>
        <taxon>Gunneridae</taxon>
        <taxon>Pentapetalae</taxon>
        <taxon>asterids</taxon>
        <taxon>lamiids</taxon>
        <taxon>Solanales</taxon>
        <taxon>Solanaceae</taxon>
        <taxon>Solanoideae</taxon>
        <taxon>Hyoscyameae</taxon>
        <taxon>Anisodus</taxon>
    </lineage>
</organism>
<dbReference type="SUPFAM" id="SSF52743">
    <property type="entry name" value="Subtilisin-like"/>
    <property type="match status" value="1"/>
</dbReference>
<evidence type="ECO:0000259" key="7">
    <source>
        <dbReference type="Pfam" id="PF02225"/>
    </source>
</evidence>
<evidence type="ECO:0000313" key="9">
    <source>
        <dbReference type="Proteomes" id="UP001291623"/>
    </source>
</evidence>
<dbReference type="Proteomes" id="UP001291623">
    <property type="component" value="Unassembled WGS sequence"/>
</dbReference>